<dbReference type="InterPro" id="IPR008928">
    <property type="entry name" value="6-hairpin_glycosidase_sf"/>
</dbReference>
<name>A0A6L9SSI1_9BIFI</name>
<dbReference type="PANTHER" id="PTHR33307">
    <property type="entry name" value="ALPHA-RHAMNOSIDASE (EUROFUNG)"/>
    <property type="match status" value="1"/>
</dbReference>
<dbReference type="InterPro" id="IPR013783">
    <property type="entry name" value="Ig-like_fold"/>
</dbReference>
<dbReference type="EC" id="3.2.1.40" evidence="2"/>
<dbReference type="InterPro" id="IPR035396">
    <property type="entry name" value="Bac_rhamnosid6H"/>
</dbReference>
<dbReference type="Gene3D" id="2.60.420.10">
    <property type="entry name" value="Maltose phosphorylase, domain 3"/>
    <property type="match status" value="1"/>
</dbReference>
<protein>
    <recommendedName>
        <fullName evidence="2">alpha-L-rhamnosidase</fullName>
        <ecNumber evidence="2">3.2.1.40</ecNumber>
    </recommendedName>
</protein>
<dbReference type="GO" id="GO:0030596">
    <property type="term" value="F:alpha-L-rhamnosidase activity"/>
    <property type="evidence" value="ECO:0007669"/>
    <property type="project" value="UniProtKB-EC"/>
</dbReference>
<dbReference type="SUPFAM" id="SSF48208">
    <property type="entry name" value="Six-hairpin glycosidases"/>
    <property type="match status" value="1"/>
</dbReference>
<feature type="compositionally biased region" description="Polar residues" evidence="4">
    <location>
        <begin position="8"/>
        <end position="18"/>
    </location>
</feature>
<dbReference type="Pfam" id="PF05592">
    <property type="entry name" value="Bac_rhamnosid"/>
    <property type="match status" value="1"/>
</dbReference>
<dbReference type="Gene3D" id="2.60.120.260">
    <property type="entry name" value="Galactose-binding domain-like"/>
    <property type="match status" value="2"/>
</dbReference>
<dbReference type="Pfam" id="PF25788">
    <property type="entry name" value="Ig_Rha78A_N"/>
    <property type="match status" value="1"/>
</dbReference>
<dbReference type="AlphaFoldDB" id="A0A6L9SSI1"/>
<comment type="catalytic activity">
    <reaction evidence="1">
        <text>Hydrolysis of terminal non-reducing alpha-L-rhamnose residues in alpha-L-rhamnosides.</text>
        <dbReference type="EC" id="3.2.1.40"/>
    </reaction>
</comment>
<evidence type="ECO:0000256" key="2">
    <source>
        <dbReference type="ARBA" id="ARBA00012652"/>
    </source>
</evidence>
<organism evidence="8 9">
    <name type="scientific">Bifidobacterium platyrrhinorum</name>
    <dbReference type="NCBI Taxonomy" id="2661628"/>
    <lineage>
        <taxon>Bacteria</taxon>
        <taxon>Bacillati</taxon>
        <taxon>Actinomycetota</taxon>
        <taxon>Actinomycetes</taxon>
        <taxon>Bifidobacteriales</taxon>
        <taxon>Bifidobacteriaceae</taxon>
        <taxon>Bifidobacterium</taxon>
    </lineage>
</organism>
<dbReference type="Pfam" id="PF17389">
    <property type="entry name" value="Bac_rhamnosid6H"/>
    <property type="match status" value="1"/>
</dbReference>
<proteinExistence type="predicted"/>
<sequence length="1066" mass="118841">MNVAIRPTSGTPTFQAASNDEGDGLYRPHELLTALRDEPIGIAQTRPRLWWQVPVVPGVGGDQLSYQIQLSRSPEGFADGAPIQSTPEIRSSQSTAVPWPFERLTSRQIAFWRVRVRIGRPGGDSVLTGWSEPAKVVVGPLGPRDWDGATGIWTEGGAYVRPADPGPALCMNGTFSARFKVTGKSAGVFFRISVDCQDGYLWRFYADERKLAKVHMRNGHENPIATVDLPDGIDLHDYVDLSINVDGNHAGTFINDIPVDSDDDIAFDGPSYGFKTVAGESLAVKNATIVPLNETEPVFQASYDDDSVVPPYAHVADGAMAIDENAFGLLGDVLPGDYWALLRHDFDLPDGQITGAYLYATGRSPFGARQHVYRVWVNDAYAGQGPTRDIGRRAYETHDVTPLLRAGATNTIAFQAWTQTGGRVQALLDVHYADGHVETIVTGPEWQGRPGLDWLPWSGDMNVKVNYFVAPREDIDARHEPLGWKAPHYAGVDFHPVALRGVIDNLHADDSAGIGRIEYHPTAITKLGPGRWLFDAGVERVYSVRADLVVPRSLSGTELTLRMGEELNENGSARYELRSGIRYEDTWTLREGAQTLEHWGYRCFRYLEIDTVEDLDLSDAITFLNDVVPEPAQVGSFESSDDVLDEVWRLCANSMIENRNDLYMDTPTRERMPYEGDLLTRGRGEVVYSHSYDLLRKTCRYIVRIPGKFTEYKFMPIQMAYEEYLETGDADALAEDWALYEREQGLRWLNKDGLIEKDRKTPLNDDIIDWPQPKEIDGFEFTRVNTVVNAWQYAALDYLSKAAEVSGRHDDARSFRRLAERMRDSMNRQIFDERLGAYHDGRDTDHTATHSTMYSAALGVPEENQMKRIGEWLVSDGRLDWVPVSCNAVAWFLEALYRTGQDQAALEIMRSHSETSWWSMIHRWGATQTMEAWSPDIKPNTTFSHPWGASPIVAIARWLLGVKLVEAGASEILVEPHPADLRHAKGDVITVRGPVSVDIEQVEDRTSLKVTMPGNTSGILRWPLRGAKLADVTVSYPDGGDGSTAKKKGDVLEVPLTAGTTSVIVR</sequence>
<dbReference type="InterPro" id="IPR016007">
    <property type="entry name" value="Alpha_rhamnosid"/>
</dbReference>
<feature type="domain" description="Alpha-L-rhamnosidase C-terminal" evidence="7">
    <location>
        <begin position="961"/>
        <end position="1023"/>
    </location>
</feature>
<dbReference type="Gene3D" id="2.60.40.10">
    <property type="entry name" value="Immunoglobulins"/>
    <property type="match status" value="1"/>
</dbReference>
<dbReference type="InterPro" id="IPR012341">
    <property type="entry name" value="6hp_glycosidase-like_sf"/>
</dbReference>
<evidence type="ECO:0000259" key="5">
    <source>
        <dbReference type="Pfam" id="PF05592"/>
    </source>
</evidence>
<evidence type="ECO:0000313" key="9">
    <source>
        <dbReference type="Proteomes" id="UP000483293"/>
    </source>
</evidence>
<dbReference type="PANTHER" id="PTHR33307:SF6">
    <property type="entry name" value="ALPHA-RHAMNOSIDASE (EUROFUNG)-RELATED"/>
    <property type="match status" value="1"/>
</dbReference>
<keyword evidence="9" id="KW-1185">Reference proteome</keyword>
<dbReference type="Gene3D" id="2.60.120.560">
    <property type="entry name" value="Exo-inulinase, domain 1"/>
    <property type="match status" value="1"/>
</dbReference>
<comment type="caution">
    <text evidence="8">The sequence shown here is derived from an EMBL/GenBank/DDBJ whole genome shotgun (WGS) entry which is preliminary data.</text>
</comment>
<gene>
    <name evidence="8" type="ORF">GFD21_01420</name>
</gene>
<evidence type="ECO:0000259" key="7">
    <source>
        <dbReference type="Pfam" id="PF17390"/>
    </source>
</evidence>
<dbReference type="InterPro" id="IPR035398">
    <property type="entry name" value="Bac_rhamnosid_C"/>
</dbReference>
<accession>A0A6L9SSI1</accession>
<dbReference type="Pfam" id="PF17390">
    <property type="entry name" value="Bac_rhamnosid_C"/>
    <property type="match status" value="1"/>
</dbReference>
<feature type="domain" description="Alpha-L-rhamnosidase six-hairpin glycosidase" evidence="6">
    <location>
        <begin position="633"/>
        <end position="951"/>
    </location>
</feature>
<feature type="region of interest" description="Disordered" evidence="4">
    <location>
        <begin position="1"/>
        <end position="22"/>
    </location>
</feature>
<keyword evidence="3" id="KW-0378">Hydrolase</keyword>
<dbReference type="InterPro" id="IPR008902">
    <property type="entry name" value="Rhamnosid_concanavalin"/>
</dbReference>
<dbReference type="RefSeq" id="WP_163196129.1">
    <property type="nucleotide sequence ID" value="NZ_WHZV01000001.1"/>
</dbReference>
<evidence type="ECO:0000313" key="8">
    <source>
        <dbReference type="EMBL" id="NEG54462.1"/>
    </source>
</evidence>
<dbReference type="Proteomes" id="UP000483293">
    <property type="component" value="Unassembled WGS sequence"/>
</dbReference>
<dbReference type="Gene3D" id="1.50.10.10">
    <property type="match status" value="1"/>
</dbReference>
<dbReference type="GO" id="GO:0005975">
    <property type="term" value="P:carbohydrate metabolic process"/>
    <property type="evidence" value="ECO:0007669"/>
    <property type="project" value="InterPro"/>
</dbReference>
<evidence type="ECO:0000256" key="3">
    <source>
        <dbReference type="ARBA" id="ARBA00022801"/>
    </source>
</evidence>
<evidence type="ECO:0000256" key="1">
    <source>
        <dbReference type="ARBA" id="ARBA00001445"/>
    </source>
</evidence>
<dbReference type="EMBL" id="WHZV01000001">
    <property type="protein sequence ID" value="NEG54462.1"/>
    <property type="molecule type" value="Genomic_DNA"/>
</dbReference>
<evidence type="ECO:0000256" key="4">
    <source>
        <dbReference type="SAM" id="MobiDB-lite"/>
    </source>
</evidence>
<evidence type="ECO:0000259" key="6">
    <source>
        <dbReference type="Pfam" id="PF17389"/>
    </source>
</evidence>
<reference evidence="8 9" key="1">
    <citation type="submission" date="2019-10" db="EMBL/GenBank/DDBJ databases">
        <title>Bifidobacterium from non-human primates.</title>
        <authorList>
            <person name="Modesto M."/>
        </authorList>
    </citation>
    <scope>NUCLEOTIDE SEQUENCE [LARGE SCALE GENOMIC DNA]</scope>
    <source>
        <strain evidence="8 9">SMA15</strain>
    </source>
</reference>
<feature type="domain" description="Alpha-L-rhamnosidase concanavalin-like" evidence="5">
    <location>
        <begin position="526"/>
        <end position="614"/>
    </location>
</feature>